<proteinExistence type="inferred from homology"/>
<evidence type="ECO:0000313" key="5">
    <source>
        <dbReference type="Proteomes" id="UP000037939"/>
    </source>
</evidence>
<gene>
    <name evidence="4" type="ORF">WG78_10635</name>
</gene>
<dbReference type="RefSeq" id="WP_161805097.1">
    <property type="nucleotide sequence ID" value="NZ_LAQT01000008.1"/>
</dbReference>
<dbReference type="EMBL" id="LAQT01000008">
    <property type="protein sequence ID" value="KPC52940.1"/>
    <property type="molecule type" value="Genomic_DNA"/>
</dbReference>
<organism evidence="4 5">
    <name type="scientific">Amantichitinum ursilacus</name>
    <dbReference type="NCBI Taxonomy" id="857265"/>
    <lineage>
        <taxon>Bacteria</taxon>
        <taxon>Pseudomonadati</taxon>
        <taxon>Pseudomonadota</taxon>
        <taxon>Betaproteobacteria</taxon>
        <taxon>Neisseriales</taxon>
        <taxon>Chitinibacteraceae</taxon>
        <taxon>Amantichitinum</taxon>
    </lineage>
</organism>
<dbReference type="GO" id="GO:0044780">
    <property type="term" value="P:bacterial-type flagellum assembly"/>
    <property type="evidence" value="ECO:0007669"/>
    <property type="project" value="InterPro"/>
</dbReference>
<evidence type="ECO:0000256" key="2">
    <source>
        <dbReference type="ARBA" id="ARBA00007703"/>
    </source>
</evidence>
<dbReference type="Gene3D" id="1.20.58.300">
    <property type="entry name" value="FlgN-like"/>
    <property type="match status" value="1"/>
</dbReference>
<accession>A0A0N0XIP7</accession>
<dbReference type="SUPFAM" id="SSF140566">
    <property type="entry name" value="FlgN-like"/>
    <property type="match status" value="1"/>
</dbReference>
<sequence length="156" mass="17081">MTPLESILPLIIHASTTLARLLEVLRAEQDLLVQNRIDGLSALLPEKQQTAALADASARTLQAFLAANGVEGSEASVRGWLQANAAQAIEAWDTLREYARQAAAINRSNGTLIDTRRHLIDGFLHDIASERQDDIQVYSERGRMHSGAGTIRRDKA</sequence>
<comment type="caution">
    <text evidence="4">The sequence shown here is derived from an EMBL/GenBank/DDBJ whole genome shotgun (WGS) entry which is preliminary data.</text>
</comment>
<dbReference type="Proteomes" id="UP000037939">
    <property type="component" value="Unassembled WGS sequence"/>
</dbReference>
<dbReference type="Pfam" id="PF05130">
    <property type="entry name" value="FlgN"/>
    <property type="match status" value="1"/>
</dbReference>
<dbReference type="InterPro" id="IPR036679">
    <property type="entry name" value="FlgN-like_sf"/>
</dbReference>
<protein>
    <submittedName>
        <fullName evidence="4">FlgN protein</fullName>
    </submittedName>
</protein>
<comment type="similarity">
    <text evidence="2">Belongs to the FlgN family.</text>
</comment>
<keyword evidence="3" id="KW-1005">Bacterial flagellum biogenesis</keyword>
<reference evidence="4 5" key="1">
    <citation type="submission" date="2015-07" db="EMBL/GenBank/DDBJ databases">
        <title>Draft genome sequence of the Amantichitinum ursilacus IGB-41, a new chitin-degrading bacterium.</title>
        <authorList>
            <person name="Kirstahler P."/>
            <person name="Guenther M."/>
            <person name="Grumaz C."/>
            <person name="Rupp S."/>
            <person name="Zibek S."/>
            <person name="Sohn K."/>
        </authorList>
    </citation>
    <scope>NUCLEOTIDE SEQUENCE [LARGE SCALE GENOMIC DNA]</scope>
    <source>
        <strain evidence="4 5">IGB-41</strain>
    </source>
</reference>
<evidence type="ECO:0000256" key="1">
    <source>
        <dbReference type="ARBA" id="ARBA00002397"/>
    </source>
</evidence>
<keyword evidence="5" id="KW-1185">Reference proteome</keyword>
<name>A0A0N0XIP7_9NEIS</name>
<comment type="function">
    <text evidence="1">Required for the efficient initiation of filament assembly.</text>
</comment>
<dbReference type="STRING" id="857265.WG78_10635"/>
<evidence type="ECO:0000313" key="4">
    <source>
        <dbReference type="EMBL" id="KPC52940.1"/>
    </source>
</evidence>
<dbReference type="AlphaFoldDB" id="A0A0N0XIP7"/>
<dbReference type="InterPro" id="IPR007809">
    <property type="entry name" value="FlgN-like"/>
</dbReference>
<evidence type="ECO:0000256" key="3">
    <source>
        <dbReference type="ARBA" id="ARBA00022795"/>
    </source>
</evidence>